<evidence type="ECO:0000313" key="12">
    <source>
        <dbReference type="EMBL" id="KAK7481287.1"/>
    </source>
</evidence>
<keyword evidence="4 10" id="KW-0863">Zinc-finger</keyword>
<dbReference type="Proteomes" id="UP001519460">
    <property type="component" value="Unassembled WGS sequence"/>
</dbReference>
<dbReference type="Gene3D" id="3.30.160.60">
    <property type="entry name" value="Classic Zinc Finger"/>
    <property type="match status" value="1"/>
</dbReference>
<gene>
    <name evidence="12" type="ORF">BaRGS_00027547</name>
</gene>
<evidence type="ECO:0000256" key="4">
    <source>
        <dbReference type="ARBA" id="ARBA00022771"/>
    </source>
</evidence>
<proteinExistence type="predicted"/>
<evidence type="ECO:0000256" key="9">
    <source>
        <dbReference type="ARBA" id="ARBA00023242"/>
    </source>
</evidence>
<dbReference type="FunFam" id="3.30.160.60:FF:000322">
    <property type="entry name" value="GDNF-inducible zinc finger protein 1"/>
    <property type="match status" value="1"/>
</dbReference>
<keyword evidence="5" id="KW-0862">Zinc</keyword>
<name>A0ABD0K2I5_9CAEN</name>
<keyword evidence="2" id="KW-0479">Metal-binding</keyword>
<dbReference type="GO" id="GO:0008270">
    <property type="term" value="F:zinc ion binding"/>
    <property type="evidence" value="ECO:0007669"/>
    <property type="project" value="UniProtKB-KW"/>
</dbReference>
<reference evidence="12 13" key="1">
    <citation type="journal article" date="2023" name="Sci. Data">
        <title>Genome assembly of the Korean intertidal mud-creeper Batillaria attramentaria.</title>
        <authorList>
            <person name="Patra A.K."/>
            <person name="Ho P.T."/>
            <person name="Jun S."/>
            <person name="Lee S.J."/>
            <person name="Kim Y."/>
            <person name="Won Y.J."/>
        </authorList>
    </citation>
    <scope>NUCLEOTIDE SEQUENCE [LARGE SCALE GENOMIC DNA]</scope>
    <source>
        <strain evidence="12">Wonlab-2016</strain>
    </source>
</reference>
<evidence type="ECO:0000256" key="10">
    <source>
        <dbReference type="PROSITE-ProRule" id="PRU00042"/>
    </source>
</evidence>
<dbReference type="AlphaFoldDB" id="A0ABD0K2I5"/>
<dbReference type="SUPFAM" id="SSF57667">
    <property type="entry name" value="beta-beta-alpha zinc fingers"/>
    <property type="match status" value="1"/>
</dbReference>
<feature type="domain" description="C2H2-type" evidence="11">
    <location>
        <begin position="33"/>
        <end position="53"/>
    </location>
</feature>
<sequence length="102" mass="11822">MTSQGSLSIYDVPHAWVGMTSHMGQPADPSKPYSCPKCGVCYAQYSSLWRHRRKCEGTFELTCTFCEQKFHRKDQFREHLLHKHKFIDEALGAPGYTLNQRK</sequence>
<evidence type="ECO:0000256" key="6">
    <source>
        <dbReference type="ARBA" id="ARBA00023015"/>
    </source>
</evidence>
<dbReference type="PROSITE" id="PS00028">
    <property type="entry name" value="ZINC_FINGER_C2H2_1"/>
    <property type="match status" value="1"/>
</dbReference>
<evidence type="ECO:0000256" key="7">
    <source>
        <dbReference type="ARBA" id="ARBA00023125"/>
    </source>
</evidence>
<evidence type="ECO:0000256" key="2">
    <source>
        <dbReference type="ARBA" id="ARBA00022723"/>
    </source>
</evidence>
<evidence type="ECO:0000256" key="8">
    <source>
        <dbReference type="ARBA" id="ARBA00023163"/>
    </source>
</evidence>
<dbReference type="EMBL" id="JACVVK020000265">
    <property type="protein sequence ID" value="KAK7481287.1"/>
    <property type="molecule type" value="Genomic_DNA"/>
</dbReference>
<keyword evidence="9" id="KW-0539">Nucleus</keyword>
<protein>
    <recommendedName>
        <fullName evidence="11">C2H2-type domain-containing protein</fullName>
    </recommendedName>
</protein>
<dbReference type="GO" id="GO:0003677">
    <property type="term" value="F:DNA binding"/>
    <property type="evidence" value="ECO:0007669"/>
    <property type="project" value="UniProtKB-KW"/>
</dbReference>
<accession>A0ABD0K2I5</accession>
<evidence type="ECO:0000259" key="11">
    <source>
        <dbReference type="PROSITE" id="PS50157"/>
    </source>
</evidence>
<dbReference type="SMART" id="SM00355">
    <property type="entry name" value="ZnF_C2H2"/>
    <property type="match status" value="2"/>
</dbReference>
<keyword evidence="3" id="KW-0677">Repeat</keyword>
<evidence type="ECO:0000256" key="1">
    <source>
        <dbReference type="ARBA" id="ARBA00004123"/>
    </source>
</evidence>
<dbReference type="InterPro" id="IPR013087">
    <property type="entry name" value="Znf_C2H2_type"/>
</dbReference>
<evidence type="ECO:0000313" key="13">
    <source>
        <dbReference type="Proteomes" id="UP001519460"/>
    </source>
</evidence>
<keyword evidence="8" id="KW-0804">Transcription</keyword>
<comment type="caution">
    <text evidence="12">The sequence shown here is derived from an EMBL/GenBank/DDBJ whole genome shotgun (WGS) entry which is preliminary data.</text>
</comment>
<keyword evidence="6" id="KW-0805">Transcription regulation</keyword>
<keyword evidence="7" id="KW-0238">DNA-binding</keyword>
<dbReference type="InterPro" id="IPR036236">
    <property type="entry name" value="Znf_C2H2_sf"/>
</dbReference>
<dbReference type="PROSITE" id="PS50157">
    <property type="entry name" value="ZINC_FINGER_C2H2_2"/>
    <property type="match status" value="1"/>
</dbReference>
<dbReference type="GO" id="GO:0005634">
    <property type="term" value="C:nucleus"/>
    <property type="evidence" value="ECO:0007669"/>
    <property type="project" value="UniProtKB-SubCell"/>
</dbReference>
<evidence type="ECO:0000256" key="3">
    <source>
        <dbReference type="ARBA" id="ARBA00022737"/>
    </source>
</evidence>
<evidence type="ECO:0000256" key="5">
    <source>
        <dbReference type="ARBA" id="ARBA00022833"/>
    </source>
</evidence>
<organism evidence="12 13">
    <name type="scientific">Batillaria attramentaria</name>
    <dbReference type="NCBI Taxonomy" id="370345"/>
    <lineage>
        <taxon>Eukaryota</taxon>
        <taxon>Metazoa</taxon>
        <taxon>Spiralia</taxon>
        <taxon>Lophotrochozoa</taxon>
        <taxon>Mollusca</taxon>
        <taxon>Gastropoda</taxon>
        <taxon>Caenogastropoda</taxon>
        <taxon>Sorbeoconcha</taxon>
        <taxon>Cerithioidea</taxon>
        <taxon>Batillariidae</taxon>
        <taxon>Batillaria</taxon>
    </lineage>
</organism>
<dbReference type="Pfam" id="PF00096">
    <property type="entry name" value="zf-C2H2"/>
    <property type="match status" value="1"/>
</dbReference>
<keyword evidence="13" id="KW-1185">Reference proteome</keyword>
<comment type="subcellular location">
    <subcellularLocation>
        <location evidence="1">Nucleus</location>
    </subcellularLocation>
</comment>